<evidence type="ECO:0000256" key="2">
    <source>
        <dbReference type="ARBA" id="ARBA00007165"/>
    </source>
</evidence>
<keyword evidence="5 6" id="KW-0472">Membrane</keyword>
<dbReference type="Pfam" id="PF02104">
    <property type="entry name" value="SURF1"/>
    <property type="match status" value="1"/>
</dbReference>
<sequence>MHATQMQFRLGNYLFCPSWLGLIILMICIPLFIKLGLWQYNKAELRKEIQSSYNASLDQDALVLPDNLTDVDAWKYKKVKVKGQYETKYQILLDNQVEENVAGFHVITPLRLDGSNDYVLINRGWVAGGANHTDTPTINTPDHSHEIIGFVWVPSKKIFSLESDNEKSSWKTVWQHMDMERYQKSIPIHILPLVIKLDSKSNAGGFVRKWQLPASKIATNMGYAYQWFGFTIASILIFLFTSIKKANNTKT</sequence>
<dbReference type="AlphaFoldDB" id="A0A351R7Z6"/>
<dbReference type="CDD" id="cd06662">
    <property type="entry name" value="SURF1"/>
    <property type="match status" value="1"/>
</dbReference>
<dbReference type="InterPro" id="IPR045214">
    <property type="entry name" value="Surf1/Surf4"/>
</dbReference>
<dbReference type="PROSITE" id="PS50895">
    <property type="entry name" value="SURF1"/>
    <property type="match status" value="1"/>
</dbReference>
<evidence type="ECO:0000313" key="8">
    <source>
        <dbReference type="Proteomes" id="UP000264313"/>
    </source>
</evidence>
<evidence type="ECO:0000256" key="3">
    <source>
        <dbReference type="ARBA" id="ARBA00022692"/>
    </source>
</evidence>
<keyword evidence="4 6" id="KW-1133">Transmembrane helix</keyword>
<keyword evidence="6" id="KW-1003">Cell membrane</keyword>
<dbReference type="PANTHER" id="PTHR23427">
    <property type="entry name" value="SURFEIT LOCUS PROTEIN"/>
    <property type="match status" value="1"/>
</dbReference>
<feature type="transmembrane region" description="Helical" evidence="6">
    <location>
        <begin position="12"/>
        <end position="33"/>
    </location>
</feature>
<keyword evidence="3 6" id="KW-0812">Transmembrane</keyword>
<evidence type="ECO:0000256" key="4">
    <source>
        <dbReference type="ARBA" id="ARBA00022989"/>
    </source>
</evidence>
<reference evidence="7 8" key="1">
    <citation type="journal article" date="2018" name="Nat. Biotechnol.">
        <title>A standardized bacterial taxonomy based on genome phylogeny substantially revises the tree of life.</title>
        <authorList>
            <person name="Parks D.H."/>
            <person name="Chuvochina M."/>
            <person name="Waite D.W."/>
            <person name="Rinke C."/>
            <person name="Skarshewski A."/>
            <person name="Chaumeil P.A."/>
            <person name="Hugenholtz P."/>
        </authorList>
    </citation>
    <scope>NUCLEOTIDE SEQUENCE [LARGE SCALE GENOMIC DNA]</scope>
    <source>
        <strain evidence="7">UBA9958</strain>
    </source>
</reference>
<dbReference type="EMBL" id="DNAA01000008">
    <property type="protein sequence ID" value="HBA08167.1"/>
    <property type="molecule type" value="Genomic_DNA"/>
</dbReference>
<organism evidence="7 8">
    <name type="scientific">Methylotenera mobilis</name>
    <dbReference type="NCBI Taxonomy" id="359408"/>
    <lineage>
        <taxon>Bacteria</taxon>
        <taxon>Pseudomonadati</taxon>
        <taxon>Pseudomonadota</taxon>
        <taxon>Betaproteobacteria</taxon>
        <taxon>Nitrosomonadales</taxon>
        <taxon>Methylophilaceae</taxon>
        <taxon>Methylotenera</taxon>
    </lineage>
</organism>
<comment type="similarity">
    <text evidence="2 6">Belongs to the SURF1 family.</text>
</comment>
<dbReference type="InterPro" id="IPR002994">
    <property type="entry name" value="Surf1/Shy1"/>
</dbReference>
<dbReference type="PANTHER" id="PTHR23427:SF2">
    <property type="entry name" value="SURFEIT LOCUS PROTEIN 1"/>
    <property type="match status" value="1"/>
</dbReference>
<gene>
    <name evidence="7" type="ORF">DCW48_00265</name>
</gene>
<name>A0A351R7Z6_9PROT</name>
<dbReference type="GO" id="GO:0005886">
    <property type="term" value="C:plasma membrane"/>
    <property type="evidence" value="ECO:0007669"/>
    <property type="project" value="UniProtKB-SubCell"/>
</dbReference>
<comment type="caution">
    <text evidence="7">The sequence shown here is derived from an EMBL/GenBank/DDBJ whole genome shotgun (WGS) entry which is preliminary data.</text>
</comment>
<proteinExistence type="inferred from homology"/>
<evidence type="ECO:0000256" key="6">
    <source>
        <dbReference type="RuleBase" id="RU363076"/>
    </source>
</evidence>
<dbReference type="Proteomes" id="UP000264313">
    <property type="component" value="Unassembled WGS sequence"/>
</dbReference>
<evidence type="ECO:0000256" key="1">
    <source>
        <dbReference type="ARBA" id="ARBA00004370"/>
    </source>
</evidence>
<evidence type="ECO:0000313" key="7">
    <source>
        <dbReference type="EMBL" id="HBA08167.1"/>
    </source>
</evidence>
<dbReference type="STRING" id="1132855.GCA_000384255_02326"/>
<evidence type="ECO:0000256" key="5">
    <source>
        <dbReference type="ARBA" id="ARBA00023136"/>
    </source>
</evidence>
<feature type="transmembrane region" description="Helical" evidence="6">
    <location>
        <begin position="223"/>
        <end position="243"/>
    </location>
</feature>
<protein>
    <recommendedName>
        <fullName evidence="6">SURF1-like protein</fullName>
    </recommendedName>
</protein>
<comment type="subcellular location">
    <subcellularLocation>
        <location evidence="6">Cell membrane</location>
        <topology evidence="6">Multi-pass membrane protein</topology>
    </subcellularLocation>
    <subcellularLocation>
        <location evidence="1">Membrane</location>
    </subcellularLocation>
</comment>
<accession>A0A351R7Z6</accession>